<dbReference type="InterPro" id="IPR015425">
    <property type="entry name" value="FH2_Formin"/>
</dbReference>
<dbReference type="PROSITE" id="PS51444">
    <property type="entry name" value="FH2"/>
    <property type="match status" value="1"/>
</dbReference>
<dbReference type="GO" id="GO:0051015">
    <property type="term" value="F:actin filament binding"/>
    <property type="evidence" value="ECO:0007669"/>
    <property type="project" value="TreeGrafter"/>
</dbReference>
<dbReference type="GO" id="GO:0045010">
    <property type="term" value="P:actin nucleation"/>
    <property type="evidence" value="ECO:0007669"/>
    <property type="project" value="InterPro"/>
</dbReference>
<comment type="similarity">
    <text evidence="1">Belongs to the formin homology family. Cappuccino subfamily.</text>
</comment>
<dbReference type="Gene3D" id="1.20.58.2220">
    <property type="entry name" value="Formin, FH2 domain"/>
    <property type="match status" value="1"/>
</dbReference>
<evidence type="ECO:0000313" key="3">
    <source>
        <dbReference type="EMBL" id="KAJ9582147.1"/>
    </source>
</evidence>
<dbReference type="SUPFAM" id="SSF101447">
    <property type="entry name" value="Formin homology 2 domain (FH2 domain)"/>
    <property type="match status" value="1"/>
</dbReference>
<dbReference type="GO" id="GO:0030866">
    <property type="term" value="P:cortical actin cytoskeleton organization"/>
    <property type="evidence" value="ECO:0007669"/>
    <property type="project" value="TreeGrafter"/>
</dbReference>
<accession>A0AAD8E9Z8</accession>
<evidence type="ECO:0000259" key="2">
    <source>
        <dbReference type="PROSITE" id="PS51444"/>
    </source>
</evidence>
<keyword evidence="4" id="KW-1185">Reference proteome</keyword>
<dbReference type="GO" id="GO:0005737">
    <property type="term" value="C:cytoplasm"/>
    <property type="evidence" value="ECO:0007669"/>
    <property type="project" value="UniProtKB-ARBA"/>
</dbReference>
<comment type="caution">
    <text evidence="3">The sequence shown here is derived from an EMBL/GenBank/DDBJ whole genome shotgun (WGS) entry which is preliminary data.</text>
</comment>
<name>A0AAD8E9Z8_DIPPU</name>
<reference evidence="3" key="1">
    <citation type="journal article" date="2023" name="IScience">
        <title>Live-bearing cockroach genome reveals convergent evolutionary mechanisms linked to viviparity in insects and beyond.</title>
        <authorList>
            <person name="Fouks B."/>
            <person name="Harrison M.C."/>
            <person name="Mikhailova A.A."/>
            <person name="Marchal E."/>
            <person name="English S."/>
            <person name="Carruthers M."/>
            <person name="Jennings E.C."/>
            <person name="Chiamaka E.L."/>
            <person name="Frigard R.A."/>
            <person name="Pippel M."/>
            <person name="Attardo G.M."/>
            <person name="Benoit J.B."/>
            <person name="Bornberg-Bauer E."/>
            <person name="Tobe S.S."/>
        </authorList>
    </citation>
    <scope>NUCLEOTIDE SEQUENCE</scope>
    <source>
        <strain evidence="3">Stay&amp;Tobe</strain>
    </source>
</reference>
<evidence type="ECO:0000313" key="4">
    <source>
        <dbReference type="Proteomes" id="UP001233999"/>
    </source>
</evidence>
<dbReference type="InterPro" id="IPR042201">
    <property type="entry name" value="FH2_Formin_sf"/>
</dbReference>
<gene>
    <name evidence="3" type="ORF">L9F63_003489</name>
</gene>
<dbReference type="Pfam" id="PF02181">
    <property type="entry name" value="FH2"/>
    <property type="match status" value="1"/>
</dbReference>
<dbReference type="PANTHER" id="PTHR45920">
    <property type="entry name" value="FORMIN HOMOLOGY 2 DOMAIN CONTAINING, ISOFORM I"/>
    <property type="match status" value="1"/>
</dbReference>
<dbReference type="AlphaFoldDB" id="A0AAD8E9Z8"/>
<protein>
    <recommendedName>
        <fullName evidence="2">FH2 domain-containing protein</fullName>
    </recommendedName>
</protein>
<reference evidence="3" key="2">
    <citation type="submission" date="2023-05" db="EMBL/GenBank/DDBJ databases">
        <authorList>
            <person name="Fouks B."/>
        </authorList>
    </citation>
    <scope>NUCLEOTIDE SEQUENCE</scope>
    <source>
        <strain evidence="3">Stay&amp;Tobe</strain>
        <tissue evidence="3">Testes</tissue>
    </source>
</reference>
<dbReference type="PANTHER" id="PTHR45920:SF7">
    <property type="entry name" value="FORMIN-G"/>
    <property type="match status" value="1"/>
</dbReference>
<feature type="domain" description="FH2" evidence="2">
    <location>
        <begin position="4"/>
        <end position="383"/>
    </location>
</feature>
<organism evidence="3 4">
    <name type="scientific">Diploptera punctata</name>
    <name type="common">Pacific beetle cockroach</name>
    <dbReference type="NCBI Taxonomy" id="6984"/>
    <lineage>
        <taxon>Eukaryota</taxon>
        <taxon>Metazoa</taxon>
        <taxon>Ecdysozoa</taxon>
        <taxon>Arthropoda</taxon>
        <taxon>Hexapoda</taxon>
        <taxon>Insecta</taxon>
        <taxon>Pterygota</taxon>
        <taxon>Neoptera</taxon>
        <taxon>Polyneoptera</taxon>
        <taxon>Dictyoptera</taxon>
        <taxon>Blattodea</taxon>
        <taxon>Blaberoidea</taxon>
        <taxon>Blaberidae</taxon>
        <taxon>Diplopterinae</taxon>
        <taxon>Diploptera</taxon>
    </lineage>
</organism>
<evidence type="ECO:0000256" key="1">
    <source>
        <dbReference type="ARBA" id="ARBA00005271"/>
    </source>
</evidence>
<dbReference type="PRINTS" id="PR00828">
    <property type="entry name" value="FORMIN"/>
</dbReference>
<dbReference type="GO" id="GO:0005884">
    <property type="term" value="C:actin filament"/>
    <property type="evidence" value="ECO:0007669"/>
    <property type="project" value="InterPro"/>
</dbReference>
<dbReference type="InterPro" id="IPR001265">
    <property type="entry name" value="Formin_Cappuccino_subfam"/>
</dbReference>
<dbReference type="GO" id="GO:0008017">
    <property type="term" value="F:microtubule binding"/>
    <property type="evidence" value="ECO:0007669"/>
    <property type="project" value="InterPro"/>
</dbReference>
<sequence length="383" mass="43138">AVLRKQPVNPIIPMKPLYWTRIIVPATAQQVSTSSSMKPVILMGKVRRGEIEDIKEFSDLFSRQVIERKPTKKKEEKPSKVQPMKILDSKRSQSVGILASCLHCEFTEIENGIFLVTVENANIARIHNFCVVYRPTDEELSMIREHVSTKPNVPLDKPEQFLMELADIPSFADRIACFVFQSEFDDNVSSIESKLNNLKSTCQFLTTSESLKKVMAIILTLGNYMNGGNMTRGQADGFGLEILPKLRDVKSKDNSITLLHFIVRAYMRKCDDPLSSGSALPVPEPGDIDRAATVHFEDVSGDLNKLQKEITVCESKTEKVLAASTDDNIQPFKDKMETFLGTAKKRLSGELENLEECKQKFKDTMQFYHYQPKGGTSEEMCGN</sequence>
<dbReference type="SMART" id="SM00498">
    <property type="entry name" value="FH2"/>
    <property type="match status" value="1"/>
</dbReference>
<proteinExistence type="inferred from homology"/>
<dbReference type="EMBL" id="JASPKZ010007822">
    <property type="protein sequence ID" value="KAJ9582147.1"/>
    <property type="molecule type" value="Genomic_DNA"/>
</dbReference>
<dbReference type="Proteomes" id="UP001233999">
    <property type="component" value="Unassembled WGS sequence"/>
</dbReference>
<feature type="non-terminal residue" evidence="3">
    <location>
        <position position="1"/>
    </location>
</feature>